<dbReference type="OrthoDB" id="9788559at2"/>
<proteinExistence type="predicted"/>
<evidence type="ECO:0000256" key="1">
    <source>
        <dbReference type="SAM" id="Phobius"/>
    </source>
</evidence>
<dbReference type="EMBL" id="FOSN01000005">
    <property type="protein sequence ID" value="SFK27292.1"/>
    <property type="molecule type" value="Genomic_DNA"/>
</dbReference>
<reference evidence="3 4" key="1">
    <citation type="submission" date="2016-10" db="EMBL/GenBank/DDBJ databases">
        <authorList>
            <person name="de Groot N.N."/>
        </authorList>
    </citation>
    <scope>NUCLEOTIDE SEQUENCE [LARGE SCALE GENOMIC DNA]</scope>
    <source>
        <strain evidence="3 4">NE2</strain>
    </source>
</reference>
<evidence type="ECO:0000256" key="2">
    <source>
        <dbReference type="SAM" id="SignalP"/>
    </source>
</evidence>
<organism evidence="3 4">
    <name type="scientific">Methylocapsa palsarum</name>
    <dbReference type="NCBI Taxonomy" id="1612308"/>
    <lineage>
        <taxon>Bacteria</taxon>
        <taxon>Pseudomonadati</taxon>
        <taxon>Pseudomonadota</taxon>
        <taxon>Alphaproteobacteria</taxon>
        <taxon>Hyphomicrobiales</taxon>
        <taxon>Beijerinckiaceae</taxon>
        <taxon>Methylocapsa</taxon>
    </lineage>
</organism>
<gene>
    <name evidence="3" type="ORF">SAMN05444581_10532</name>
</gene>
<feature type="chain" id="PRO_5011589678" description="LPXTG-motif cell wall anchor domain-containing protein" evidence="2">
    <location>
        <begin position="24"/>
        <end position="197"/>
    </location>
</feature>
<evidence type="ECO:0000313" key="4">
    <source>
        <dbReference type="Proteomes" id="UP000198755"/>
    </source>
</evidence>
<name>A0A1I3Y694_9HYPH</name>
<accession>A0A1I3Y694</accession>
<evidence type="ECO:0008006" key="5">
    <source>
        <dbReference type="Google" id="ProtNLM"/>
    </source>
</evidence>
<feature type="transmembrane region" description="Helical" evidence="1">
    <location>
        <begin position="172"/>
        <end position="192"/>
    </location>
</feature>
<feature type="signal peptide" evidence="2">
    <location>
        <begin position="1"/>
        <end position="23"/>
    </location>
</feature>
<dbReference type="Proteomes" id="UP000198755">
    <property type="component" value="Unassembled WGS sequence"/>
</dbReference>
<dbReference type="STRING" id="1612308.SAMN05444581_10532"/>
<evidence type="ECO:0000313" key="3">
    <source>
        <dbReference type="EMBL" id="SFK27292.1"/>
    </source>
</evidence>
<keyword evidence="4" id="KW-1185">Reference proteome</keyword>
<dbReference type="AlphaFoldDB" id="A0A1I3Y694"/>
<sequence length="197" mass="21276">MKIFRLMGACGIATLMLMAQASAHGGVSVQENKCIMKIGPYFLSFTGYQPQNTYSQFCDDIPDRGKTVIVLDAEQSSAGTGASGAANSNELRDMMIDFRVLKNVGQAKDEDDMEKNTEVYLQPKKYPSGTLTFQHDFEKGNFIGLVTATNDHGQVFVSRFPFAVGATGGNLIWSYIIGGVALVGAAAAYFLFGRKSA</sequence>
<keyword evidence="1" id="KW-1133">Transmembrane helix</keyword>
<protein>
    <recommendedName>
        <fullName evidence="5">LPXTG-motif cell wall anchor domain-containing protein</fullName>
    </recommendedName>
</protein>
<keyword evidence="1" id="KW-0472">Membrane</keyword>
<keyword evidence="2" id="KW-0732">Signal</keyword>
<keyword evidence="1" id="KW-0812">Transmembrane</keyword>
<dbReference type="RefSeq" id="WP_139223544.1">
    <property type="nucleotide sequence ID" value="NZ_FOSN01000005.1"/>
</dbReference>